<dbReference type="InterPro" id="IPR056002">
    <property type="entry name" value="DUF7580"/>
</dbReference>
<feature type="domain" description="DUF7580" evidence="2">
    <location>
        <begin position="194"/>
        <end position="572"/>
    </location>
</feature>
<gene>
    <name evidence="3" type="ORF">PGRI_083020</name>
</gene>
<keyword evidence="4" id="KW-1185">Reference proteome</keyword>
<dbReference type="Proteomes" id="UP000070168">
    <property type="component" value="Unassembled WGS sequence"/>
</dbReference>
<sequence length="581" mass="66205">MVTGIEATGVSLAILPLVVNQLDNYVRGLEKIKKFRKYKWQLEDYSTGLSAQYAILLNTLELSLEGVVDDHDQRSELIRNPRGPGWKDADFQRRLIEKLDRDYVAFTGIVKGLCRLLEDLSDKLGLKTTDYSTAASTISLKALKFRKIFTTAIYEDILDKIDKTNQILKTLFEQSQHREQSRQGPTRRKINLNQHRDKRRHASSIYRIMIKEGQCWNCSCQDGHSICLQLDKTPLHGAKDNYHISMDTTFRMILSSSKNKLASNIRSRWHEVKVEADKSVESPHVTINPHPSAWTPKVRFADMKTKCEEDIHKPPRPRGTPVSSLCSAFHEVDMADPHTNSDSIGYIIGEQTATDTRYYMSVIHSIRDEIHLRSLQDTLLGSPSLPGSPIQSSNELSRRDRLYLATLLACNVLQLHGTWLQNKWRTQDILFIQYPGSNNPLFEHPYLLQRVFGAPQTHLNGSTSEVYEGSSRRQISNNILFPLALALIELSLGRAICTLHGPEDQDSSEEVFYFNTATRLLQSVYRESGTNYGDVVNACLYWSRSKGDGFEDPHFDESVFDTIISPLLKDFDYFEGLSSRA</sequence>
<dbReference type="STRING" id="5078.A0A135LSR5"/>
<organism evidence="3 4">
    <name type="scientific">Penicillium patulum</name>
    <name type="common">Penicillium griseofulvum</name>
    <dbReference type="NCBI Taxonomy" id="5078"/>
    <lineage>
        <taxon>Eukaryota</taxon>
        <taxon>Fungi</taxon>
        <taxon>Dikarya</taxon>
        <taxon>Ascomycota</taxon>
        <taxon>Pezizomycotina</taxon>
        <taxon>Eurotiomycetes</taxon>
        <taxon>Eurotiomycetidae</taxon>
        <taxon>Eurotiales</taxon>
        <taxon>Aspergillaceae</taxon>
        <taxon>Penicillium</taxon>
    </lineage>
</organism>
<dbReference type="Pfam" id="PF24476">
    <property type="entry name" value="DUF7580"/>
    <property type="match status" value="1"/>
</dbReference>
<reference evidence="3 4" key="1">
    <citation type="journal article" date="2016" name="BMC Genomics">
        <title>Genome sequencing and secondary metabolism of the postharvest pathogen Penicillium griseofulvum.</title>
        <authorList>
            <person name="Banani H."/>
            <person name="Marcet-Houben M."/>
            <person name="Ballester A.R."/>
            <person name="Abbruscato P."/>
            <person name="Gonzalez-Candelas L."/>
            <person name="Gabaldon T."/>
            <person name="Spadaro D."/>
        </authorList>
    </citation>
    <scope>NUCLEOTIDE SEQUENCE [LARGE SCALE GENOMIC DNA]</scope>
    <source>
        <strain evidence="3 4">PG3</strain>
    </source>
</reference>
<protein>
    <recommendedName>
        <fullName evidence="2">DUF7580 domain-containing protein</fullName>
    </recommendedName>
</protein>
<feature type="compositionally biased region" description="Basic residues" evidence="1">
    <location>
        <begin position="185"/>
        <end position="196"/>
    </location>
</feature>
<feature type="region of interest" description="Disordered" evidence="1">
    <location>
        <begin position="173"/>
        <end position="196"/>
    </location>
</feature>
<dbReference type="PANTHER" id="PTHR35186">
    <property type="entry name" value="ANK_REP_REGION DOMAIN-CONTAINING PROTEIN"/>
    <property type="match status" value="1"/>
</dbReference>
<dbReference type="EMBL" id="LHQR01000027">
    <property type="protein sequence ID" value="KXG52018.1"/>
    <property type="molecule type" value="Genomic_DNA"/>
</dbReference>
<evidence type="ECO:0000256" key="1">
    <source>
        <dbReference type="SAM" id="MobiDB-lite"/>
    </source>
</evidence>
<comment type="caution">
    <text evidence="3">The sequence shown here is derived from an EMBL/GenBank/DDBJ whole genome shotgun (WGS) entry which is preliminary data.</text>
</comment>
<dbReference type="GeneID" id="63711316"/>
<dbReference type="OrthoDB" id="3565018at2759"/>
<evidence type="ECO:0000313" key="4">
    <source>
        <dbReference type="Proteomes" id="UP000070168"/>
    </source>
</evidence>
<proteinExistence type="predicted"/>
<dbReference type="AlphaFoldDB" id="A0A135LSR5"/>
<name>A0A135LSR5_PENPA</name>
<dbReference type="RefSeq" id="XP_040650554.1">
    <property type="nucleotide sequence ID" value="XM_040796016.1"/>
</dbReference>
<dbReference type="OMA" id="RVYWESG"/>
<accession>A0A135LSR5</accession>
<evidence type="ECO:0000259" key="2">
    <source>
        <dbReference type="Pfam" id="PF24476"/>
    </source>
</evidence>
<evidence type="ECO:0000313" key="3">
    <source>
        <dbReference type="EMBL" id="KXG52018.1"/>
    </source>
</evidence>
<dbReference type="PANTHER" id="PTHR35186:SF4">
    <property type="entry name" value="PRION-INHIBITION AND PROPAGATION HELO DOMAIN-CONTAINING PROTEIN"/>
    <property type="match status" value="1"/>
</dbReference>